<feature type="signal peptide" evidence="1">
    <location>
        <begin position="1"/>
        <end position="24"/>
    </location>
</feature>
<organism evidence="2">
    <name type="scientific">Rhipicephalus pulchellus</name>
    <name type="common">Yellow backed tick</name>
    <name type="synonym">Dermacentor pulchellus</name>
    <dbReference type="NCBI Taxonomy" id="72859"/>
    <lineage>
        <taxon>Eukaryota</taxon>
        <taxon>Metazoa</taxon>
        <taxon>Ecdysozoa</taxon>
        <taxon>Arthropoda</taxon>
        <taxon>Chelicerata</taxon>
        <taxon>Arachnida</taxon>
        <taxon>Acari</taxon>
        <taxon>Parasitiformes</taxon>
        <taxon>Ixodida</taxon>
        <taxon>Ixodoidea</taxon>
        <taxon>Ixodidae</taxon>
        <taxon>Rhipicephalinae</taxon>
        <taxon>Rhipicephalus</taxon>
        <taxon>Rhipicephalus</taxon>
    </lineage>
</organism>
<reference evidence="2" key="2">
    <citation type="journal article" date="2015" name="J. Proteomics">
        <title>Sexual differences in the sialomes of the zebra tick, Rhipicephalus pulchellus.</title>
        <authorList>
            <person name="Tan A.W."/>
            <person name="Francischetti I.M."/>
            <person name="Slovak M."/>
            <person name="Kini R.M."/>
            <person name="Ribeiro J.M."/>
        </authorList>
    </citation>
    <scope>NUCLEOTIDE SEQUENCE</scope>
    <source>
        <tissue evidence="2">Salivary gland</tissue>
    </source>
</reference>
<keyword evidence="1" id="KW-0732">Signal</keyword>
<dbReference type="EMBL" id="GACK01004150">
    <property type="protein sequence ID" value="JAA60884.1"/>
    <property type="molecule type" value="mRNA"/>
</dbReference>
<accession>L7MCF8</accession>
<evidence type="ECO:0000256" key="1">
    <source>
        <dbReference type="SAM" id="SignalP"/>
    </source>
</evidence>
<protein>
    <submittedName>
        <fullName evidence="2">Putative 8.9 kDa family member</fullName>
    </submittedName>
</protein>
<feature type="chain" id="PRO_5003982039" evidence="1">
    <location>
        <begin position="25"/>
        <end position="92"/>
    </location>
</feature>
<dbReference type="AlphaFoldDB" id="L7MCF8"/>
<sequence length="92" mass="10812">MKYALLRIVVLELFLVTLLRRTNCADLKFENGKCFWNSEEMRHGSMMYERPGCTATYCDAHEHMLHHYGCPLPQVYDGEDGVNDDEWPHCCR</sequence>
<evidence type="ECO:0000313" key="2">
    <source>
        <dbReference type="EMBL" id="JAA60884.1"/>
    </source>
</evidence>
<name>L7MCF8_RHIPC</name>
<reference evidence="2" key="1">
    <citation type="submission" date="2012-11" db="EMBL/GenBank/DDBJ databases">
        <authorList>
            <person name="Lucero-Rivera Y.E."/>
            <person name="Tovar-Ramirez D."/>
        </authorList>
    </citation>
    <scope>NUCLEOTIDE SEQUENCE</scope>
    <source>
        <tissue evidence="2">Salivary gland</tissue>
    </source>
</reference>
<proteinExistence type="evidence at transcript level"/>